<protein>
    <recommendedName>
        <fullName evidence="3">Response regulatory domain-containing protein</fullName>
    </recommendedName>
</protein>
<dbReference type="STRING" id="1802391.A3D72_01960"/>
<dbReference type="PANTHER" id="PTHR44591:SF3">
    <property type="entry name" value="RESPONSE REGULATORY DOMAIN-CONTAINING PROTEIN"/>
    <property type="match status" value="1"/>
</dbReference>
<dbReference type="SUPFAM" id="SSF52172">
    <property type="entry name" value="CheY-like"/>
    <property type="match status" value="1"/>
</dbReference>
<dbReference type="PANTHER" id="PTHR44591">
    <property type="entry name" value="STRESS RESPONSE REGULATOR PROTEIN 1"/>
    <property type="match status" value="1"/>
</dbReference>
<feature type="modified residue" description="4-aspartylphosphate" evidence="2">
    <location>
        <position position="62"/>
    </location>
</feature>
<dbReference type="InterPro" id="IPR001789">
    <property type="entry name" value="Sig_transdc_resp-reg_receiver"/>
</dbReference>
<proteinExistence type="predicted"/>
<dbReference type="AlphaFoldDB" id="A0A1F7U5X7"/>
<dbReference type="SMART" id="SM00448">
    <property type="entry name" value="REC"/>
    <property type="match status" value="1"/>
</dbReference>
<dbReference type="EMBL" id="MGDZ01000024">
    <property type="protein sequence ID" value="OGL73670.1"/>
    <property type="molecule type" value="Genomic_DNA"/>
</dbReference>
<feature type="domain" description="Response regulatory" evidence="3">
    <location>
        <begin position="13"/>
        <end position="129"/>
    </location>
</feature>
<evidence type="ECO:0000256" key="2">
    <source>
        <dbReference type="PROSITE-ProRule" id="PRU00169"/>
    </source>
</evidence>
<sequence>MPGTIKTESGAIKVLIAEDDKFLKNVLKSKLTAEGFQILMTSDGVETMEMVAKEKPDILLLDIIMPRKNGFDVLEEIRLNAQIRDLPVIILSNLGQDEDVKRGLALGAVDFLIKSDHSLSEVVDKVKLYAATTKKK</sequence>
<evidence type="ECO:0000256" key="1">
    <source>
        <dbReference type="ARBA" id="ARBA00022553"/>
    </source>
</evidence>
<dbReference type="Proteomes" id="UP000176303">
    <property type="component" value="Unassembled WGS sequence"/>
</dbReference>
<dbReference type="PROSITE" id="PS50110">
    <property type="entry name" value="RESPONSE_REGULATORY"/>
    <property type="match status" value="1"/>
</dbReference>
<dbReference type="Gene3D" id="3.40.50.2300">
    <property type="match status" value="1"/>
</dbReference>
<accession>A0A1F7U5X7</accession>
<dbReference type="InterPro" id="IPR011006">
    <property type="entry name" value="CheY-like_superfamily"/>
</dbReference>
<evidence type="ECO:0000313" key="5">
    <source>
        <dbReference type="Proteomes" id="UP000176303"/>
    </source>
</evidence>
<gene>
    <name evidence="4" type="ORF">A3D72_01960</name>
</gene>
<comment type="caution">
    <text evidence="4">The sequence shown here is derived from an EMBL/GenBank/DDBJ whole genome shotgun (WGS) entry which is preliminary data.</text>
</comment>
<dbReference type="InterPro" id="IPR050595">
    <property type="entry name" value="Bact_response_regulator"/>
</dbReference>
<evidence type="ECO:0000259" key="3">
    <source>
        <dbReference type="PROSITE" id="PS50110"/>
    </source>
</evidence>
<keyword evidence="1 2" id="KW-0597">Phosphoprotein</keyword>
<dbReference type="GO" id="GO:0000160">
    <property type="term" value="P:phosphorelay signal transduction system"/>
    <property type="evidence" value="ECO:0007669"/>
    <property type="project" value="InterPro"/>
</dbReference>
<dbReference type="CDD" id="cd17574">
    <property type="entry name" value="REC_OmpR"/>
    <property type="match status" value="1"/>
</dbReference>
<reference evidence="4 5" key="1">
    <citation type="journal article" date="2016" name="Nat. Commun.">
        <title>Thousands of microbial genomes shed light on interconnected biogeochemical processes in an aquifer system.</title>
        <authorList>
            <person name="Anantharaman K."/>
            <person name="Brown C.T."/>
            <person name="Hug L.A."/>
            <person name="Sharon I."/>
            <person name="Castelle C.J."/>
            <person name="Probst A.J."/>
            <person name="Thomas B.C."/>
            <person name="Singh A."/>
            <person name="Wilkins M.J."/>
            <person name="Karaoz U."/>
            <person name="Brodie E.L."/>
            <person name="Williams K.H."/>
            <person name="Hubbard S.S."/>
            <person name="Banfield J.F."/>
        </authorList>
    </citation>
    <scope>NUCLEOTIDE SEQUENCE [LARGE SCALE GENOMIC DNA]</scope>
</reference>
<name>A0A1F7U5X7_9BACT</name>
<dbReference type="Pfam" id="PF00072">
    <property type="entry name" value="Response_reg"/>
    <property type="match status" value="1"/>
</dbReference>
<evidence type="ECO:0000313" key="4">
    <source>
        <dbReference type="EMBL" id="OGL73670.1"/>
    </source>
</evidence>
<organism evidence="4 5">
    <name type="scientific">Candidatus Uhrbacteria bacterium RIFCSPHIGHO2_02_FULL_57_19</name>
    <dbReference type="NCBI Taxonomy" id="1802391"/>
    <lineage>
        <taxon>Bacteria</taxon>
        <taxon>Candidatus Uhriibacteriota</taxon>
    </lineage>
</organism>